<dbReference type="AlphaFoldDB" id="A0A167GRJ6"/>
<dbReference type="EMBL" id="CP015249">
    <property type="protein sequence ID" value="ANB17292.1"/>
    <property type="molecule type" value="Genomic_DNA"/>
</dbReference>
<keyword evidence="2" id="KW-1185">Reference proteome</keyword>
<evidence type="ECO:0000313" key="2">
    <source>
        <dbReference type="Proteomes" id="UP000076830"/>
    </source>
</evidence>
<dbReference type="Proteomes" id="UP000076830">
    <property type="component" value="Chromosome"/>
</dbReference>
<name>A0A167GRJ6_9GAMM</name>
<reference evidence="1 2" key="1">
    <citation type="submission" date="2016-04" db="EMBL/GenBank/DDBJ databases">
        <title>Complete genome sequence of Dokdonella koreensis DS-123T.</title>
        <authorList>
            <person name="Kim J.F."/>
            <person name="Lee H."/>
            <person name="Kwak M.-J."/>
        </authorList>
    </citation>
    <scope>NUCLEOTIDE SEQUENCE [LARGE SCALE GENOMIC DNA]</scope>
    <source>
        <strain evidence="1 2">DS-123</strain>
    </source>
</reference>
<protein>
    <submittedName>
        <fullName evidence="1">Uncharacterized protein</fullName>
    </submittedName>
</protein>
<evidence type="ECO:0000313" key="1">
    <source>
        <dbReference type="EMBL" id="ANB17292.1"/>
    </source>
</evidence>
<dbReference type="KEGG" id="dko:I596_1262"/>
<gene>
    <name evidence="1" type="ORF">I596_1262</name>
</gene>
<sequence length="182" mass="20282">MVDSDPNAYPVEALMKIKATHEKMAGRIEQAADMFCARKLLNDLKMIEVHHNLGNVAIDSPGAILAQTVNLKTTKTTIKINAPPGTIGADQSASRYVQHLIRRYNEFAGADKTRGTKFSYGAISKNIETNFKAPWKLVAMENFGALCTYLQRRIARTRIAKSNSAKGHRSFSSFEEYSSEQR</sequence>
<organism evidence="1 2">
    <name type="scientific">Dokdonella koreensis DS-123</name>
    <dbReference type="NCBI Taxonomy" id="1300342"/>
    <lineage>
        <taxon>Bacteria</taxon>
        <taxon>Pseudomonadati</taxon>
        <taxon>Pseudomonadota</taxon>
        <taxon>Gammaproteobacteria</taxon>
        <taxon>Lysobacterales</taxon>
        <taxon>Rhodanobacteraceae</taxon>
        <taxon>Dokdonella</taxon>
    </lineage>
</organism>
<proteinExistence type="predicted"/>
<accession>A0A167GRJ6</accession>